<organism evidence="2 3">
    <name type="scientific">Asticcacaulis excentricus</name>
    <dbReference type="NCBI Taxonomy" id="78587"/>
    <lineage>
        <taxon>Bacteria</taxon>
        <taxon>Pseudomonadati</taxon>
        <taxon>Pseudomonadota</taxon>
        <taxon>Alphaproteobacteria</taxon>
        <taxon>Caulobacterales</taxon>
        <taxon>Caulobacteraceae</taxon>
        <taxon>Asticcacaulis</taxon>
    </lineage>
</organism>
<dbReference type="EMBL" id="AP018827">
    <property type="protein sequence ID" value="BBF81242.1"/>
    <property type="molecule type" value="Genomic_DNA"/>
</dbReference>
<dbReference type="EC" id="3.1.1.45" evidence="2"/>
<feature type="domain" description="Dienelactone hydrolase" evidence="1">
    <location>
        <begin position="69"/>
        <end position="311"/>
    </location>
</feature>
<dbReference type="SUPFAM" id="SSF53474">
    <property type="entry name" value="alpha/beta-Hydrolases"/>
    <property type="match status" value="1"/>
</dbReference>
<dbReference type="Gene3D" id="3.40.50.1820">
    <property type="entry name" value="alpha/beta hydrolase"/>
    <property type="match status" value="1"/>
</dbReference>
<protein>
    <submittedName>
        <fullName evidence="2">Carboxymethylenebutenolidase</fullName>
        <ecNumber evidence="2">3.1.1.45</ecNumber>
    </submittedName>
</protein>
<evidence type="ECO:0000313" key="3">
    <source>
        <dbReference type="Proteomes" id="UP000278756"/>
    </source>
</evidence>
<dbReference type="Proteomes" id="UP000278756">
    <property type="component" value="Chromosome 1"/>
</dbReference>
<dbReference type="GO" id="GO:0008806">
    <property type="term" value="F:carboxymethylenebutenolidase activity"/>
    <property type="evidence" value="ECO:0007669"/>
    <property type="project" value="UniProtKB-EC"/>
</dbReference>
<dbReference type="RefSeq" id="WP_126422183.1">
    <property type="nucleotide sequence ID" value="NZ_AP018827.1"/>
</dbReference>
<gene>
    <name evidence="2" type="ORF">EM6_1839</name>
</gene>
<evidence type="ECO:0000313" key="2">
    <source>
        <dbReference type="EMBL" id="BBF81242.1"/>
    </source>
</evidence>
<proteinExistence type="predicted"/>
<name>A0A3G9G1N9_9CAUL</name>
<dbReference type="PANTHER" id="PTHR46623:SF6">
    <property type="entry name" value="ALPHA_BETA-HYDROLASES SUPERFAMILY PROTEIN"/>
    <property type="match status" value="1"/>
</dbReference>
<dbReference type="InterPro" id="IPR029058">
    <property type="entry name" value="AB_hydrolase_fold"/>
</dbReference>
<sequence length="311" mass="33957">MTTNNLPLTRPEGSEARDFHVSRRGIAGLFFAGYALGAGAAAAQSPITTPSAGLIAKDLTVPTDSDYAIPAYIALPQDAKRRPVVLVVPEIFGLHDYLRDVCRRLAHQGYVALTFDPFARKGNAAALKDTAEIRKLVETATNEQVMGDLRTLIAWLKTNPDVGQSKGVFGKTKFANTSRIGITGFCWGGAVTWMASSSIPDIKAGVAWYGRLERPAATDFLGKEDRQWPIDRAADLRRPVLGLYAGQDGGISLESVERMNAALKASGKTPSHIEVYKDAKHGFHADYRALYNEKAAKEGWAELLKWFETYL</sequence>
<reference evidence="3" key="2">
    <citation type="journal article" date="2017" name="Plant Physiol. Biochem.">
        <title>Differential oxidative and antioxidative response of duckweed Lemna minor toward plant growth promoting/inhibiting bacteria.</title>
        <authorList>
            <person name="Ishizawa H."/>
            <person name="Kuroda M."/>
            <person name="Morikawa M."/>
            <person name="Ike M."/>
        </authorList>
    </citation>
    <scope>NUCLEOTIDE SEQUENCE [LARGE SCALE GENOMIC DNA]</scope>
    <source>
        <strain evidence="3">M6</strain>
    </source>
</reference>
<dbReference type="AlphaFoldDB" id="A0A3G9G1N9"/>
<dbReference type="PANTHER" id="PTHR46623">
    <property type="entry name" value="CARBOXYMETHYLENEBUTENOLIDASE-RELATED"/>
    <property type="match status" value="1"/>
</dbReference>
<accession>A0A3G9G1N9</accession>
<dbReference type="InterPro" id="IPR051049">
    <property type="entry name" value="Dienelactone_hydrolase-like"/>
</dbReference>
<keyword evidence="2" id="KW-0378">Hydrolase</keyword>
<dbReference type="InterPro" id="IPR002925">
    <property type="entry name" value="Dienelactn_hydro"/>
</dbReference>
<dbReference type="Pfam" id="PF01738">
    <property type="entry name" value="DLH"/>
    <property type="match status" value="1"/>
</dbReference>
<evidence type="ECO:0000259" key="1">
    <source>
        <dbReference type="Pfam" id="PF01738"/>
    </source>
</evidence>
<reference evidence="3" key="1">
    <citation type="journal article" date="2017" name="Biotechnol. Biofuels">
        <title>Evaluation of environmental bacterial communities as a factor affecting the growth of duckweed Lemna minor.</title>
        <authorList>
            <person name="Ishizawa H."/>
            <person name="Kuroda M."/>
            <person name="Morikawa M."/>
            <person name="Ike M."/>
        </authorList>
    </citation>
    <scope>NUCLEOTIDE SEQUENCE [LARGE SCALE GENOMIC DNA]</scope>
    <source>
        <strain evidence="3">M6</strain>
    </source>
</reference>
<dbReference type="OrthoDB" id="9771666at2"/>